<evidence type="ECO:0000256" key="1">
    <source>
        <dbReference type="SAM" id="MobiDB-lite"/>
    </source>
</evidence>
<evidence type="ECO:0000313" key="3">
    <source>
        <dbReference type="Proteomes" id="UP000054248"/>
    </source>
</evidence>
<keyword evidence="3" id="KW-1185">Reference proteome</keyword>
<reference evidence="3" key="2">
    <citation type="submission" date="2015-01" db="EMBL/GenBank/DDBJ databases">
        <title>Evolutionary Origins and Diversification of the Mycorrhizal Mutualists.</title>
        <authorList>
            <consortium name="DOE Joint Genome Institute"/>
            <consortium name="Mycorrhizal Genomics Consortium"/>
            <person name="Kohler A."/>
            <person name="Kuo A."/>
            <person name="Nagy L.G."/>
            <person name="Floudas D."/>
            <person name="Copeland A."/>
            <person name="Barry K.W."/>
            <person name="Cichocki N."/>
            <person name="Veneault-Fourrey C."/>
            <person name="LaButti K."/>
            <person name="Lindquist E.A."/>
            <person name="Lipzen A."/>
            <person name="Lundell T."/>
            <person name="Morin E."/>
            <person name="Murat C."/>
            <person name="Riley R."/>
            <person name="Ohm R."/>
            <person name="Sun H."/>
            <person name="Tunlid A."/>
            <person name="Henrissat B."/>
            <person name="Grigoriev I.V."/>
            <person name="Hibbett D.S."/>
            <person name="Martin F."/>
        </authorList>
    </citation>
    <scope>NUCLEOTIDE SEQUENCE [LARGE SCALE GENOMIC DNA]</scope>
    <source>
        <strain evidence="3">MUT 4182</strain>
    </source>
</reference>
<proteinExistence type="predicted"/>
<name>A0A0C3QKU8_9AGAM</name>
<feature type="non-terminal residue" evidence="2">
    <location>
        <position position="1"/>
    </location>
</feature>
<evidence type="ECO:0000313" key="2">
    <source>
        <dbReference type="EMBL" id="KIO28076.1"/>
    </source>
</evidence>
<protein>
    <submittedName>
        <fullName evidence="2">Uncharacterized protein</fullName>
    </submittedName>
</protein>
<organism evidence="2 3">
    <name type="scientific">Tulasnella calospora MUT 4182</name>
    <dbReference type="NCBI Taxonomy" id="1051891"/>
    <lineage>
        <taxon>Eukaryota</taxon>
        <taxon>Fungi</taxon>
        <taxon>Dikarya</taxon>
        <taxon>Basidiomycota</taxon>
        <taxon>Agaricomycotina</taxon>
        <taxon>Agaricomycetes</taxon>
        <taxon>Cantharellales</taxon>
        <taxon>Tulasnellaceae</taxon>
        <taxon>Tulasnella</taxon>
    </lineage>
</organism>
<reference evidence="2 3" key="1">
    <citation type="submission" date="2014-04" db="EMBL/GenBank/DDBJ databases">
        <authorList>
            <consortium name="DOE Joint Genome Institute"/>
            <person name="Kuo A."/>
            <person name="Girlanda M."/>
            <person name="Perotto S."/>
            <person name="Kohler A."/>
            <person name="Nagy L.G."/>
            <person name="Floudas D."/>
            <person name="Copeland A."/>
            <person name="Barry K.W."/>
            <person name="Cichocki N."/>
            <person name="Veneault-Fourrey C."/>
            <person name="LaButti K."/>
            <person name="Lindquist E.A."/>
            <person name="Lipzen A."/>
            <person name="Lundell T."/>
            <person name="Morin E."/>
            <person name="Murat C."/>
            <person name="Sun H."/>
            <person name="Tunlid A."/>
            <person name="Henrissat B."/>
            <person name="Grigoriev I.V."/>
            <person name="Hibbett D.S."/>
            <person name="Martin F."/>
            <person name="Nordberg H.P."/>
            <person name="Cantor M.N."/>
            <person name="Hua S.X."/>
        </authorList>
    </citation>
    <scope>NUCLEOTIDE SEQUENCE [LARGE SCALE GENOMIC DNA]</scope>
    <source>
        <strain evidence="2 3">MUT 4182</strain>
    </source>
</reference>
<accession>A0A0C3QKU8</accession>
<dbReference type="HOGENOM" id="CLU_2943561_0_0_1"/>
<dbReference type="Proteomes" id="UP000054248">
    <property type="component" value="Unassembled WGS sequence"/>
</dbReference>
<dbReference type="EMBL" id="KN822999">
    <property type="protein sequence ID" value="KIO28076.1"/>
    <property type="molecule type" value="Genomic_DNA"/>
</dbReference>
<sequence length="60" mass="7073">MTTTDLQPLETQHDKREETLQRPKLEPEMSKHYRTCPLRIPARSLELDPKRLDIFGKRAG</sequence>
<gene>
    <name evidence="2" type="ORF">M407DRAFT_243162</name>
</gene>
<feature type="region of interest" description="Disordered" evidence="1">
    <location>
        <begin position="1"/>
        <end position="33"/>
    </location>
</feature>
<feature type="compositionally biased region" description="Basic and acidic residues" evidence="1">
    <location>
        <begin position="11"/>
        <end position="31"/>
    </location>
</feature>
<feature type="compositionally biased region" description="Polar residues" evidence="1">
    <location>
        <begin position="1"/>
        <end position="10"/>
    </location>
</feature>
<dbReference type="AlphaFoldDB" id="A0A0C3QKU8"/>